<dbReference type="Proteomes" id="UP000008181">
    <property type="component" value="Chromosome 1"/>
</dbReference>
<dbReference type="HOGENOM" id="CLU_1455350_0_0_1"/>
<dbReference type="EMBL" id="CP003009">
    <property type="protein sequence ID" value="AEO62293.1"/>
    <property type="molecule type" value="Genomic_DNA"/>
</dbReference>
<evidence type="ECO:0000313" key="3">
    <source>
        <dbReference type="Proteomes" id="UP000008181"/>
    </source>
</evidence>
<feature type="region of interest" description="Disordered" evidence="1">
    <location>
        <begin position="12"/>
        <end position="37"/>
    </location>
</feature>
<name>G2QX72_THETT</name>
<protein>
    <submittedName>
        <fullName evidence="2">Uncharacterized protein</fullName>
    </submittedName>
</protein>
<feature type="region of interest" description="Disordered" evidence="1">
    <location>
        <begin position="74"/>
        <end position="100"/>
    </location>
</feature>
<feature type="compositionally biased region" description="Low complexity" evidence="1">
    <location>
        <begin position="12"/>
        <end position="24"/>
    </location>
</feature>
<gene>
    <name evidence="2" type="ORF">THITE_2106312</name>
</gene>
<accession>G2QX72</accession>
<reference evidence="2 3" key="1">
    <citation type="journal article" date="2011" name="Nat. Biotechnol.">
        <title>Comparative genomic analysis of the thermophilic biomass-degrading fungi Myceliophthora thermophila and Thielavia terrestris.</title>
        <authorList>
            <person name="Berka R.M."/>
            <person name="Grigoriev I.V."/>
            <person name="Otillar R."/>
            <person name="Salamov A."/>
            <person name="Grimwood J."/>
            <person name="Reid I."/>
            <person name="Ishmael N."/>
            <person name="John T."/>
            <person name="Darmond C."/>
            <person name="Moisan M.-C."/>
            <person name="Henrissat B."/>
            <person name="Coutinho P.M."/>
            <person name="Lombard V."/>
            <person name="Natvig D.O."/>
            <person name="Lindquist E."/>
            <person name="Schmutz J."/>
            <person name="Lucas S."/>
            <person name="Harris P."/>
            <person name="Powlowski J."/>
            <person name="Bellemare A."/>
            <person name="Taylor D."/>
            <person name="Butler G."/>
            <person name="de Vries R.P."/>
            <person name="Allijn I.E."/>
            <person name="van den Brink J."/>
            <person name="Ushinsky S."/>
            <person name="Storms R."/>
            <person name="Powell A.J."/>
            <person name="Paulsen I.T."/>
            <person name="Elbourne L.D.H."/>
            <person name="Baker S.E."/>
            <person name="Magnuson J."/>
            <person name="LaBoissiere S."/>
            <person name="Clutterbuck A.J."/>
            <person name="Martinez D."/>
            <person name="Wogulis M."/>
            <person name="de Leon A.L."/>
            <person name="Rey M.W."/>
            <person name="Tsang A."/>
        </authorList>
    </citation>
    <scope>NUCLEOTIDE SEQUENCE [LARGE SCALE GENOMIC DNA]</scope>
    <source>
        <strain evidence="3">ATCC 38088 / NRRL 8126</strain>
    </source>
</reference>
<evidence type="ECO:0000313" key="2">
    <source>
        <dbReference type="EMBL" id="AEO62293.1"/>
    </source>
</evidence>
<sequence length="186" mass="20378">MLVACDHASCSFPRRIPEPSSSRSAQTTPRDTKAGRGQRRILLPGVELMWANLGEDALVPDSFDESSVFVQLRDVSDSPGSEKAGHGTSSRPPRQHGRGTRLLAGSRLPACPRDRTACDTSRICEAVCQRFTEAIVTRKVIAGHQLRPHKLGRDAALPAFSTINSGSWLRIADHMMHNPKMSSLRQ</sequence>
<dbReference type="RefSeq" id="XP_003648629.1">
    <property type="nucleotide sequence ID" value="XM_003648581.1"/>
</dbReference>
<proteinExistence type="predicted"/>
<dbReference type="AlphaFoldDB" id="G2QX72"/>
<keyword evidence="3" id="KW-1185">Reference proteome</keyword>
<evidence type="ECO:0000256" key="1">
    <source>
        <dbReference type="SAM" id="MobiDB-lite"/>
    </source>
</evidence>
<dbReference type="GeneID" id="11521301"/>
<dbReference type="KEGG" id="ttt:THITE_2106312"/>
<organism evidence="2 3">
    <name type="scientific">Thermothielavioides terrestris (strain ATCC 38088 / NRRL 8126)</name>
    <name type="common">Thielavia terrestris</name>
    <dbReference type="NCBI Taxonomy" id="578455"/>
    <lineage>
        <taxon>Eukaryota</taxon>
        <taxon>Fungi</taxon>
        <taxon>Dikarya</taxon>
        <taxon>Ascomycota</taxon>
        <taxon>Pezizomycotina</taxon>
        <taxon>Sordariomycetes</taxon>
        <taxon>Sordariomycetidae</taxon>
        <taxon>Sordariales</taxon>
        <taxon>Chaetomiaceae</taxon>
        <taxon>Thermothielavioides</taxon>
        <taxon>Thermothielavioides terrestris</taxon>
    </lineage>
</organism>